<keyword evidence="3" id="KW-1185">Reference proteome</keyword>
<dbReference type="Proteomes" id="UP001274896">
    <property type="component" value="Unassembled WGS sequence"/>
</dbReference>
<name>A0AAE0UQR8_9TELE</name>
<evidence type="ECO:0000313" key="2">
    <source>
        <dbReference type="EMBL" id="KAK3515393.1"/>
    </source>
</evidence>
<dbReference type="AlphaFoldDB" id="A0AAE0UQR8"/>
<keyword evidence="1" id="KW-0175">Coiled coil</keyword>
<accession>A0AAE0UQR8</accession>
<reference evidence="2" key="1">
    <citation type="submission" date="2023-06" db="EMBL/GenBank/DDBJ databases">
        <title>Male Hemibagrus guttatus genome.</title>
        <authorList>
            <person name="Bian C."/>
        </authorList>
    </citation>
    <scope>NUCLEOTIDE SEQUENCE</scope>
    <source>
        <strain evidence="2">Male_cb2023</strain>
        <tissue evidence="2">Muscle</tissue>
    </source>
</reference>
<evidence type="ECO:0000313" key="3">
    <source>
        <dbReference type="Proteomes" id="UP001274896"/>
    </source>
</evidence>
<protein>
    <submittedName>
        <fullName evidence="2">Uncharacterized protein</fullName>
    </submittedName>
</protein>
<organism evidence="2 3">
    <name type="scientific">Hemibagrus guttatus</name>
    <dbReference type="NCBI Taxonomy" id="175788"/>
    <lineage>
        <taxon>Eukaryota</taxon>
        <taxon>Metazoa</taxon>
        <taxon>Chordata</taxon>
        <taxon>Craniata</taxon>
        <taxon>Vertebrata</taxon>
        <taxon>Euteleostomi</taxon>
        <taxon>Actinopterygii</taxon>
        <taxon>Neopterygii</taxon>
        <taxon>Teleostei</taxon>
        <taxon>Ostariophysi</taxon>
        <taxon>Siluriformes</taxon>
        <taxon>Bagridae</taxon>
        <taxon>Hemibagrus</taxon>
    </lineage>
</organism>
<feature type="coiled-coil region" evidence="1">
    <location>
        <begin position="106"/>
        <end position="154"/>
    </location>
</feature>
<feature type="non-terminal residue" evidence="2">
    <location>
        <position position="1"/>
    </location>
</feature>
<comment type="caution">
    <text evidence="2">The sequence shown here is derived from an EMBL/GenBank/DDBJ whole genome shotgun (WGS) entry which is preliminary data.</text>
</comment>
<evidence type="ECO:0000256" key="1">
    <source>
        <dbReference type="SAM" id="Coils"/>
    </source>
</evidence>
<sequence length="327" mass="36665">MGEEIKAQASGTEIKDTVGGQGAVAGQLAPQPTSAALLTLNTFDKDNKGKGTASGTWNVALTALHYSDYTTLGEMNGDTSFLNAHEASAVETAVRTAVMSILKVFCEVNEKRSHCYEAKLAEAERENTALKIQLKAAEQELQTLRQISTNYKISAEVTFSADVEETGQEPASFQSVSESDSVPVLKEEEPFYESSLFIKSEMTEEYSVVDFENAQICQQTAQIQTYVTHNSHAHSLHQDPVVTGSEKKRLTRYENVRRYRERIRADPVKYLAWKEKNHLRYLQNRKTINELPEPMKNLQRKAWREATRRHRAKKLAQAALSASSMSQ</sequence>
<gene>
    <name evidence="2" type="ORF">QTP70_018895</name>
</gene>
<proteinExistence type="predicted"/>
<dbReference type="EMBL" id="JAUCMX010000020">
    <property type="protein sequence ID" value="KAK3515393.1"/>
    <property type="molecule type" value="Genomic_DNA"/>
</dbReference>